<reference evidence="1 2" key="1">
    <citation type="submission" date="2023-08" db="EMBL/GenBank/DDBJ databases">
        <title>The draft genome sequence of Paracraurococcus sp. LOR1-02.</title>
        <authorList>
            <person name="Kingkaew E."/>
            <person name="Tanasupawat S."/>
        </authorList>
    </citation>
    <scope>NUCLEOTIDE SEQUENCE [LARGE SCALE GENOMIC DNA]</scope>
    <source>
        <strain evidence="1 2">LOR1-02</strain>
    </source>
</reference>
<evidence type="ECO:0000313" key="1">
    <source>
        <dbReference type="EMBL" id="MDO9713758.1"/>
    </source>
</evidence>
<sequence length="79" mass="8516">MKRPRRTASLPAMDDFIAVNVAAHAYVRAIGEAPPIYQFRATPGLARELTAAAERGERLTAGELARRLGTTAPPDDVEV</sequence>
<name>A0ABT9EC11_9PROT</name>
<gene>
    <name evidence="1" type="ORF">Q7A36_35945</name>
</gene>
<accession>A0ABT9EC11</accession>
<organism evidence="1 2">
    <name type="scientific">Paracraurococcus lichenis</name>
    <dbReference type="NCBI Taxonomy" id="3064888"/>
    <lineage>
        <taxon>Bacteria</taxon>
        <taxon>Pseudomonadati</taxon>
        <taxon>Pseudomonadota</taxon>
        <taxon>Alphaproteobacteria</taxon>
        <taxon>Acetobacterales</taxon>
        <taxon>Roseomonadaceae</taxon>
        <taxon>Paracraurococcus</taxon>
    </lineage>
</organism>
<dbReference type="Proteomes" id="UP001243009">
    <property type="component" value="Unassembled WGS sequence"/>
</dbReference>
<dbReference type="RefSeq" id="WP_305108608.1">
    <property type="nucleotide sequence ID" value="NZ_JAUTWS010000119.1"/>
</dbReference>
<keyword evidence="2" id="KW-1185">Reference proteome</keyword>
<protein>
    <submittedName>
        <fullName evidence="1">Uncharacterized protein</fullName>
    </submittedName>
</protein>
<dbReference type="EMBL" id="JAUTWS010000119">
    <property type="protein sequence ID" value="MDO9713758.1"/>
    <property type="molecule type" value="Genomic_DNA"/>
</dbReference>
<evidence type="ECO:0000313" key="2">
    <source>
        <dbReference type="Proteomes" id="UP001243009"/>
    </source>
</evidence>
<proteinExistence type="predicted"/>
<comment type="caution">
    <text evidence="1">The sequence shown here is derived from an EMBL/GenBank/DDBJ whole genome shotgun (WGS) entry which is preliminary data.</text>
</comment>